<dbReference type="EMBL" id="SGWX01000001">
    <property type="protein sequence ID" value="RZS60349.1"/>
    <property type="molecule type" value="Genomic_DNA"/>
</dbReference>
<feature type="transmembrane region" description="Helical" evidence="1">
    <location>
        <begin position="164"/>
        <end position="183"/>
    </location>
</feature>
<evidence type="ECO:0000313" key="3">
    <source>
        <dbReference type="Proteomes" id="UP000293852"/>
    </source>
</evidence>
<keyword evidence="1" id="KW-1133">Transmembrane helix</keyword>
<feature type="transmembrane region" description="Helical" evidence="1">
    <location>
        <begin position="190"/>
        <end position="207"/>
    </location>
</feature>
<sequence>MSATVTAAERAERTARARRTATRAAARYAGTGHLIFAAAFWVLFGLVVVLVPVLIHAAGGQMRGGVTHAVGYSARWTAFSLAIGTTYNLAAPHLAAGGTRRTLCRGVVAGAVVAGLAYGLLAGAARLGERALFHSLGWGWQSPDGHSTAGSLGGDALAALSEGIAITGYALIGAGVVAAFLGLRRLGPAVLAILVALLTAAAVETLTRTGTGGQTLGRWVAQHALPAGAAGVTVSLLAALAVVALAAGWLWLRLRHVQLRPPA</sequence>
<keyword evidence="3" id="KW-1185">Reference proteome</keyword>
<proteinExistence type="predicted"/>
<keyword evidence="1" id="KW-0472">Membrane</keyword>
<feature type="transmembrane region" description="Helical" evidence="1">
    <location>
        <begin position="34"/>
        <end position="57"/>
    </location>
</feature>
<dbReference type="Proteomes" id="UP000293852">
    <property type="component" value="Unassembled WGS sequence"/>
</dbReference>
<comment type="caution">
    <text evidence="2">The sequence shown here is derived from an EMBL/GenBank/DDBJ whole genome shotgun (WGS) entry which is preliminary data.</text>
</comment>
<organism evidence="2 3">
    <name type="scientific">Xylanimonas ulmi</name>
    <dbReference type="NCBI Taxonomy" id="228973"/>
    <lineage>
        <taxon>Bacteria</taxon>
        <taxon>Bacillati</taxon>
        <taxon>Actinomycetota</taxon>
        <taxon>Actinomycetes</taxon>
        <taxon>Micrococcales</taxon>
        <taxon>Promicromonosporaceae</taxon>
        <taxon>Xylanimonas</taxon>
    </lineage>
</organism>
<name>A0A4Q7M347_9MICO</name>
<reference evidence="2 3" key="1">
    <citation type="submission" date="2019-02" db="EMBL/GenBank/DDBJ databases">
        <title>Sequencing the genomes of 1000 actinobacteria strains.</title>
        <authorList>
            <person name="Klenk H.-P."/>
        </authorList>
    </citation>
    <scope>NUCLEOTIDE SEQUENCE [LARGE SCALE GENOMIC DNA]</scope>
    <source>
        <strain evidence="2 3">DSM 16932</strain>
    </source>
</reference>
<dbReference type="OrthoDB" id="4862385at2"/>
<protein>
    <submittedName>
        <fullName evidence="2">Uncharacterized protein</fullName>
    </submittedName>
</protein>
<gene>
    <name evidence="2" type="ORF">EV386_0604</name>
</gene>
<feature type="transmembrane region" description="Helical" evidence="1">
    <location>
        <begin position="69"/>
        <end position="90"/>
    </location>
</feature>
<dbReference type="RefSeq" id="WP_130412190.1">
    <property type="nucleotide sequence ID" value="NZ_SGWX01000001.1"/>
</dbReference>
<feature type="transmembrane region" description="Helical" evidence="1">
    <location>
        <begin position="227"/>
        <end position="252"/>
    </location>
</feature>
<evidence type="ECO:0000256" key="1">
    <source>
        <dbReference type="SAM" id="Phobius"/>
    </source>
</evidence>
<feature type="transmembrane region" description="Helical" evidence="1">
    <location>
        <begin position="102"/>
        <end position="125"/>
    </location>
</feature>
<accession>A0A4Q7M347</accession>
<keyword evidence="1" id="KW-0812">Transmembrane</keyword>
<evidence type="ECO:0000313" key="2">
    <source>
        <dbReference type="EMBL" id="RZS60349.1"/>
    </source>
</evidence>
<dbReference type="AlphaFoldDB" id="A0A4Q7M347"/>